<dbReference type="InterPro" id="IPR002018">
    <property type="entry name" value="CarbesteraseB"/>
</dbReference>
<dbReference type="InterPro" id="IPR050309">
    <property type="entry name" value="Type-B_Carboxylest/Lipase"/>
</dbReference>
<dbReference type="STRING" id="29139.ENSVURP00010025822"/>
<dbReference type="Proteomes" id="UP000314987">
    <property type="component" value="Unassembled WGS sequence"/>
</dbReference>
<evidence type="ECO:0000256" key="3">
    <source>
        <dbReference type="ARBA" id="ARBA00023157"/>
    </source>
</evidence>
<evidence type="ECO:0000256" key="4">
    <source>
        <dbReference type="RuleBase" id="RU361235"/>
    </source>
</evidence>
<dbReference type="EC" id="3.1.1.-" evidence="4"/>
<dbReference type="OMA" id="PAEPWIF"/>
<dbReference type="GeneTree" id="ENSGT00940000154623"/>
<dbReference type="InterPro" id="IPR029058">
    <property type="entry name" value="AB_hydrolase_fold"/>
</dbReference>
<dbReference type="SUPFAM" id="SSF53474">
    <property type="entry name" value="alpha/beta-Hydrolases"/>
    <property type="match status" value="1"/>
</dbReference>
<name>A0A4X2LXV4_VOMUR</name>
<comment type="similarity">
    <text evidence="1 4">Belongs to the type-B carboxylesterase/lipase family.</text>
</comment>
<dbReference type="PROSITE" id="PS00122">
    <property type="entry name" value="CARBOXYLESTERASE_B_1"/>
    <property type="match status" value="1"/>
</dbReference>
<dbReference type="FunFam" id="3.40.50.1820:FF:000011">
    <property type="entry name" value="Carboxylic ester hydrolase"/>
    <property type="match status" value="1"/>
</dbReference>
<keyword evidence="3" id="KW-1015">Disulfide bond</keyword>
<accession>A0A4X2LXV4</accession>
<dbReference type="Gene3D" id="3.40.50.1820">
    <property type="entry name" value="alpha/beta hydrolase"/>
    <property type="match status" value="1"/>
</dbReference>
<dbReference type="PROSITE" id="PS00941">
    <property type="entry name" value="CARBOXYLESTERASE_B_2"/>
    <property type="match status" value="1"/>
</dbReference>
<dbReference type="CDD" id="cd00312">
    <property type="entry name" value="Esterase_lipase"/>
    <property type="match status" value="1"/>
</dbReference>
<evidence type="ECO:0000256" key="2">
    <source>
        <dbReference type="ARBA" id="ARBA00022801"/>
    </source>
</evidence>
<evidence type="ECO:0000259" key="5">
    <source>
        <dbReference type="Pfam" id="PF00135"/>
    </source>
</evidence>
<keyword evidence="2 4" id="KW-0378">Hydrolase</keyword>
<dbReference type="InterPro" id="IPR019826">
    <property type="entry name" value="Carboxylesterase_B_AS"/>
</dbReference>
<evidence type="ECO:0000256" key="1">
    <source>
        <dbReference type="ARBA" id="ARBA00005964"/>
    </source>
</evidence>
<proteinExistence type="inferred from homology"/>
<sequence>MWLLSLFLFSLTAISVQGQQSSTPVVDTQYGKVQGKLESLQEFDKTVNVFLGIPFAKAPLGPLRFTPPQPAEPWDYVKSTTTYPPMCAQDLVSGQLLSDLFTNREEKISLKVSEDCLYLNIYTPADLSKKTNLPVMVWIHGGGLLVGAASAYDGLALSALENVIVVTIQYRLGIFGFFSTGDEHARGNWGYLDQVAALQWVQKNIANFGGDPGSVTIFGESAGGVSVSTLVLSPLTKNLFHRAISQSGVSLMDCLHNSSLTAAVEKIVTFAGCKKVTSASMVHCMRQKSEEQILDAGRKMGLFGLDFLGDPTEKISFLPGVIDGVFLPKSPEELLAEKKFNHVPYIIGINNHEFGWIIPTLMEFPLSEGIPDQETATALLWSSYPLVKIPKDLTPVLTKEYLGMTNDPMKRKELFTKLLGDLVFGIPSVRLARFHMASGAPTYMYEFQHRPSFSTNLKPETVKADHGDEILSVFGAPFLKASSPEEEKRLSRTVMKYWANFAKKGNPNGEGLPKWPGYDQNEGYLQINITPKAAKNLKEKEVEFWTEVMSKEPAGVKREHVEL</sequence>
<dbReference type="Pfam" id="PF00135">
    <property type="entry name" value="COesterase"/>
    <property type="match status" value="1"/>
</dbReference>
<dbReference type="GO" id="GO:0016787">
    <property type="term" value="F:hydrolase activity"/>
    <property type="evidence" value="ECO:0007669"/>
    <property type="project" value="UniProtKB-KW"/>
</dbReference>
<feature type="chain" id="PRO_5021513155" description="Carboxylic ester hydrolase" evidence="4">
    <location>
        <begin position="19"/>
        <end position="563"/>
    </location>
</feature>
<reference evidence="7" key="1">
    <citation type="submission" date="2018-12" db="EMBL/GenBank/DDBJ databases">
        <authorList>
            <person name="Yazar S."/>
        </authorList>
    </citation>
    <scope>NUCLEOTIDE SEQUENCE [LARGE SCALE GENOMIC DNA]</scope>
</reference>
<dbReference type="OrthoDB" id="3200163at2759"/>
<dbReference type="Ensembl" id="ENSVURT00010029404.1">
    <property type="protein sequence ID" value="ENSVURP00010025822.1"/>
    <property type="gene ID" value="ENSVURG00010019780.1"/>
</dbReference>
<feature type="domain" description="Carboxylesterase type B" evidence="5">
    <location>
        <begin position="23"/>
        <end position="545"/>
    </location>
</feature>
<reference evidence="6" key="2">
    <citation type="submission" date="2025-08" db="UniProtKB">
        <authorList>
            <consortium name="Ensembl"/>
        </authorList>
    </citation>
    <scope>IDENTIFICATION</scope>
</reference>
<dbReference type="InterPro" id="IPR019819">
    <property type="entry name" value="Carboxylesterase_B_CS"/>
</dbReference>
<dbReference type="RefSeq" id="XP_027725192.1">
    <property type="nucleotide sequence ID" value="XM_027869391.1"/>
</dbReference>
<dbReference type="GeneID" id="114048472"/>
<evidence type="ECO:0000313" key="7">
    <source>
        <dbReference type="Proteomes" id="UP000314987"/>
    </source>
</evidence>
<gene>
    <name evidence="6" type="primary">LOC114048472</name>
</gene>
<keyword evidence="7" id="KW-1185">Reference proteome</keyword>
<feature type="signal peptide" evidence="4">
    <location>
        <begin position="1"/>
        <end position="18"/>
    </location>
</feature>
<keyword evidence="4" id="KW-0732">Signal</keyword>
<dbReference type="PANTHER" id="PTHR11559">
    <property type="entry name" value="CARBOXYLESTERASE"/>
    <property type="match status" value="1"/>
</dbReference>
<protein>
    <recommendedName>
        <fullName evidence="4">Carboxylic ester hydrolase</fullName>
        <ecNumber evidence="4">3.1.1.-</ecNumber>
    </recommendedName>
</protein>
<evidence type="ECO:0000313" key="6">
    <source>
        <dbReference type="Ensembl" id="ENSVURP00010025822.1"/>
    </source>
</evidence>
<reference evidence="6" key="3">
    <citation type="submission" date="2025-09" db="UniProtKB">
        <authorList>
            <consortium name="Ensembl"/>
        </authorList>
    </citation>
    <scope>IDENTIFICATION</scope>
</reference>
<dbReference type="AlphaFoldDB" id="A0A4X2LXV4"/>
<organism evidence="6 7">
    <name type="scientific">Vombatus ursinus</name>
    <name type="common">Common wombat</name>
    <dbReference type="NCBI Taxonomy" id="29139"/>
    <lineage>
        <taxon>Eukaryota</taxon>
        <taxon>Metazoa</taxon>
        <taxon>Chordata</taxon>
        <taxon>Craniata</taxon>
        <taxon>Vertebrata</taxon>
        <taxon>Euteleostomi</taxon>
        <taxon>Mammalia</taxon>
        <taxon>Metatheria</taxon>
        <taxon>Diprotodontia</taxon>
        <taxon>Vombatidae</taxon>
        <taxon>Vombatus</taxon>
    </lineage>
</organism>